<evidence type="ECO:0000313" key="2">
    <source>
        <dbReference type="EMBL" id="PSS04733.1"/>
    </source>
</evidence>
<dbReference type="AlphaFoldDB" id="A0A2R6QA05"/>
<dbReference type="EMBL" id="NKQK01000018">
    <property type="protein sequence ID" value="PSS04733.1"/>
    <property type="molecule type" value="Genomic_DNA"/>
</dbReference>
<reference evidence="3" key="2">
    <citation type="journal article" date="2018" name="BMC Genomics">
        <title>A manually annotated Actinidia chinensis var. chinensis (kiwifruit) genome highlights the challenges associated with draft genomes and gene prediction in plants.</title>
        <authorList>
            <person name="Pilkington S.M."/>
            <person name="Crowhurst R."/>
            <person name="Hilario E."/>
            <person name="Nardozza S."/>
            <person name="Fraser L."/>
            <person name="Peng Y."/>
            <person name="Gunaseelan K."/>
            <person name="Simpson R."/>
            <person name="Tahir J."/>
            <person name="Deroles S.C."/>
            <person name="Templeton K."/>
            <person name="Luo Z."/>
            <person name="Davy M."/>
            <person name="Cheng C."/>
            <person name="McNeilage M."/>
            <person name="Scaglione D."/>
            <person name="Liu Y."/>
            <person name="Zhang Q."/>
            <person name="Datson P."/>
            <person name="De Silva N."/>
            <person name="Gardiner S.E."/>
            <person name="Bassett H."/>
            <person name="Chagne D."/>
            <person name="McCallum J."/>
            <person name="Dzierzon H."/>
            <person name="Deng C."/>
            <person name="Wang Y.Y."/>
            <person name="Barron L."/>
            <person name="Manako K."/>
            <person name="Bowen J."/>
            <person name="Foster T.M."/>
            <person name="Erridge Z.A."/>
            <person name="Tiffin H."/>
            <person name="Waite C.N."/>
            <person name="Davies K.M."/>
            <person name="Grierson E.P."/>
            <person name="Laing W.A."/>
            <person name="Kirk R."/>
            <person name="Chen X."/>
            <person name="Wood M."/>
            <person name="Montefiori M."/>
            <person name="Brummell D.A."/>
            <person name="Schwinn K.E."/>
            <person name="Catanach A."/>
            <person name="Fullerton C."/>
            <person name="Li D."/>
            <person name="Meiyalaghan S."/>
            <person name="Nieuwenhuizen N."/>
            <person name="Read N."/>
            <person name="Prakash R."/>
            <person name="Hunter D."/>
            <person name="Zhang H."/>
            <person name="McKenzie M."/>
            <person name="Knabel M."/>
            <person name="Harris A."/>
            <person name="Allan A.C."/>
            <person name="Gleave A."/>
            <person name="Chen A."/>
            <person name="Janssen B.J."/>
            <person name="Plunkett B."/>
            <person name="Ampomah-Dwamena C."/>
            <person name="Voogd C."/>
            <person name="Leif D."/>
            <person name="Lafferty D."/>
            <person name="Souleyre E.J.F."/>
            <person name="Varkonyi-Gasic E."/>
            <person name="Gambi F."/>
            <person name="Hanley J."/>
            <person name="Yao J.L."/>
            <person name="Cheung J."/>
            <person name="David K.M."/>
            <person name="Warren B."/>
            <person name="Marsh K."/>
            <person name="Snowden K.C."/>
            <person name="Lin-Wang K."/>
            <person name="Brian L."/>
            <person name="Martinez-Sanchez M."/>
            <person name="Wang M."/>
            <person name="Ileperuma N."/>
            <person name="Macnee N."/>
            <person name="Campin R."/>
            <person name="McAtee P."/>
            <person name="Drummond R.S.M."/>
            <person name="Espley R.V."/>
            <person name="Ireland H.S."/>
            <person name="Wu R."/>
            <person name="Atkinson R.G."/>
            <person name="Karunairetnam S."/>
            <person name="Bulley S."/>
            <person name="Chunkath S."/>
            <person name="Hanley Z."/>
            <person name="Storey R."/>
            <person name="Thrimawithana A.H."/>
            <person name="Thomson S."/>
            <person name="David C."/>
            <person name="Testolin R."/>
            <person name="Huang H."/>
            <person name="Hellens R.P."/>
            <person name="Schaffer R.J."/>
        </authorList>
    </citation>
    <scope>NUCLEOTIDE SEQUENCE [LARGE SCALE GENOMIC DNA]</scope>
    <source>
        <strain evidence="3">cv. Red5</strain>
    </source>
</reference>
<protein>
    <submittedName>
        <fullName evidence="2">Na(+)/H(+) antiporter NhaB like</fullName>
    </submittedName>
</protein>
<gene>
    <name evidence="2" type="ORF">CEY00_Acc20591</name>
</gene>
<dbReference type="Gramene" id="PSS04733">
    <property type="protein sequence ID" value="PSS04733"/>
    <property type="gene ID" value="CEY00_Acc20591"/>
</dbReference>
<reference evidence="2 3" key="1">
    <citation type="submission" date="2017-07" db="EMBL/GenBank/DDBJ databases">
        <title>An improved, manually edited Actinidia chinensis var. chinensis (kiwifruit) genome highlights the challenges associated with draft genomes and gene prediction in plants.</title>
        <authorList>
            <person name="Pilkington S."/>
            <person name="Crowhurst R."/>
            <person name="Hilario E."/>
            <person name="Nardozza S."/>
            <person name="Fraser L."/>
            <person name="Peng Y."/>
            <person name="Gunaseelan K."/>
            <person name="Simpson R."/>
            <person name="Tahir J."/>
            <person name="Deroles S."/>
            <person name="Templeton K."/>
            <person name="Luo Z."/>
            <person name="Davy M."/>
            <person name="Cheng C."/>
            <person name="Mcneilage M."/>
            <person name="Scaglione D."/>
            <person name="Liu Y."/>
            <person name="Zhang Q."/>
            <person name="Datson P."/>
            <person name="De Silva N."/>
            <person name="Gardiner S."/>
            <person name="Bassett H."/>
            <person name="Chagne D."/>
            <person name="Mccallum J."/>
            <person name="Dzierzon H."/>
            <person name="Deng C."/>
            <person name="Wang Y.-Y."/>
            <person name="Barron N."/>
            <person name="Manako K."/>
            <person name="Bowen J."/>
            <person name="Foster T."/>
            <person name="Erridge Z."/>
            <person name="Tiffin H."/>
            <person name="Waite C."/>
            <person name="Davies K."/>
            <person name="Grierson E."/>
            <person name="Laing W."/>
            <person name="Kirk R."/>
            <person name="Chen X."/>
            <person name="Wood M."/>
            <person name="Montefiori M."/>
            <person name="Brummell D."/>
            <person name="Schwinn K."/>
            <person name="Catanach A."/>
            <person name="Fullerton C."/>
            <person name="Li D."/>
            <person name="Meiyalaghan S."/>
            <person name="Nieuwenhuizen N."/>
            <person name="Read N."/>
            <person name="Prakash R."/>
            <person name="Hunter D."/>
            <person name="Zhang H."/>
            <person name="Mckenzie M."/>
            <person name="Knabel M."/>
            <person name="Harris A."/>
            <person name="Allan A."/>
            <person name="Chen A."/>
            <person name="Janssen B."/>
            <person name="Plunkett B."/>
            <person name="Dwamena C."/>
            <person name="Voogd C."/>
            <person name="Leif D."/>
            <person name="Lafferty D."/>
            <person name="Souleyre E."/>
            <person name="Varkonyi-Gasic E."/>
            <person name="Gambi F."/>
            <person name="Hanley J."/>
            <person name="Yao J.-L."/>
            <person name="Cheung J."/>
            <person name="David K."/>
            <person name="Warren B."/>
            <person name="Marsh K."/>
            <person name="Snowden K."/>
            <person name="Lin-Wang K."/>
            <person name="Brian L."/>
            <person name="Martinez-Sanchez M."/>
            <person name="Wang M."/>
            <person name="Ileperuma N."/>
            <person name="Macnee N."/>
            <person name="Campin R."/>
            <person name="Mcatee P."/>
            <person name="Drummond R."/>
            <person name="Espley R."/>
            <person name="Ireland H."/>
            <person name="Wu R."/>
            <person name="Atkinson R."/>
            <person name="Karunairetnam S."/>
            <person name="Bulley S."/>
            <person name="Chunkath S."/>
            <person name="Hanley Z."/>
            <person name="Storey R."/>
            <person name="Thrimawithana A."/>
            <person name="Thomson S."/>
            <person name="David C."/>
            <person name="Testolin R."/>
        </authorList>
    </citation>
    <scope>NUCLEOTIDE SEQUENCE [LARGE SCALE GENOMIC DNA]</scope>
    <source>
        <strain evidence="3">cv. Red5</strain>
        <tissue evidence="2">Young leaf</tissue>
    </source>
</reference>
<evidence type="ECO:0000313" key="3">
    <source>
        <dbReference type="Proteomes" id="UP000241394"/>
    </source>
</evidence>
<dbReference type="InParanoid" id="A0A2R6QA05"/>
<organism evidence="2 3">
    <name type="scientific">Actinidia chinensis var. chinensis</name>
    <name type="common">Chinese soft-hair kiwi</name>
    <dbReference type="NCBI Taxonomy" id="1590841"/>
    <lineage>
        <taxon>Eukaryota</taxon>
        <taxon>Viridiplantae</taxon>
        <taxon>Streptophyta</taxon>
        <taxon>Embryophyta</taxon>
        <taxon>Tracheophyta</taxon>
        <taxon>Spermatophyta</taxon>
        <taxon>Magnoliopsida</taxon>
        <taxon>eudicotyledons</taxon>
        <taxon>Gunneridae</taxon>
        <taxon>Pentapetalae</taxon>
        <taxon>asterids</taxon>
        <taxon>Ericales</taxon>
        <taxon>Actinidiaceae</taxon>
        <taxon>Actinidia</taxon>
    </lineage>
</organism>
<feature type="compositionally biased region" description="Basic and acidic residues" evidence="1">
    <location>
        <begin position="21"/>
        <end position="63"/>
    </location>
</feature>
<proteinExistence type="predicted"/>
<keyword evidence="3" id="KW-1185">Reference proteome</keyword>
<comment type="caution">
    <text evidence="2">The sequence shown here is derived from an EMBL/GenBank/DDBJ whole genome shotgun (WGS) entry which is preliminary data.</text>
</comment>
<feature type="region of interest" description="Disordered" evidence="1">
    <location>
        <begin position="1"/>
        <end position="104"/>
    </location>
</feature>
<evidence type="ECO:0000256" key="1">
    <source>
        <dbReference type="SAM" id="MobiDB-lite"/>
    </source>
</evidence>
<dbReference type="Proteomes" id="UP000241394">
    <property type="component" value="Chromosome LG18"/>
</dbReference>
<feature type="compositionally biased region" description="Basic residues" evidence="1">
    <location>
        <begin position="94"/>
        <end position="104"/>
    </location>
</feature>
<accession>A0A2R6QA05</accession>
<sequence>MVSSGGDNVEENNVGEAIHIATDKGKSHHSRGDHSWDDSVDDVGKDGLEEIHLVGEGKGEGRPQKGTIPFGKKGIQIGEKPNRAQEEELDVSPMKKRNQTSTNVKKKRPLLTLDNKKKRPATKTTAKPKFTPTRAMIRDVPTFAALGEGTSVNLGIILGLESSAIDNPTMAKKLLQGVVLPADKEMVDKLEIDMAITWFFTPLVREMREKSITQQANTSSIQDEVTCAQSVAKDLESIVAELEADKQRSDAVMVVMGGSLRR</sequence>
<name>A0A2R6QA05_ACTCC</name>
<dbReference type="OrthoDB" id="10606725at2759"/>